<organism evidence="3 4">
    <name type="scientific">Aeromicrobium camelliae</name>
    <dbReference type="NCBI Taxonomy" id="1538144"/>
    <lineage>
        <taxon>Bacteria</taxon>
        <taxon>Bacillati</taxon>
        <taxon>Actinomycetota</taxon>
        <taxon>Actinomycetes</taxon>
        <taxon>Propionibacteriales</taxon>
        <taxon>Nocardioidaceae</taxon>
        <taxon>Aeromicrobium</taxon>
    </lineage>
</organism>
<dbReference type="OrthoDB" id="9785431at2"/>
<accession>A0A3N6Z5I9</accession>
<proteinExistence type="predicted"/>
<comment type="caution">
    <text evidence="3">The sequence shown here is derived from an EMBL/GenBank/DDBJ whole genome shotgun (WGS) entry which is preliminary data.</text>
</comment>
<feature type="region of interest" description="Disordered" evidence="1">
    <location>
        <begin position="14"/>
        <end position="45"/>
    </location>
</feature>
<dbReference type="Pfam" id="PF13367">
    <property type="entry name" value="PrsW-protease"/>
    <property type="match status" value="1"/>
</dbReference>
<dbReference type="PANTHER" id="PTHR36844">
    <property type="entry name" value="PROTEASE PRSW"/>
    <property type="match status" value="1"/>
</dbReference>
<feature type="transmembrane region" description="Helical" evidence="2">
    <location>
        <begin position="97"/>
        <end position="118"/>
    </location>
</feature>
<dbReference type="PANTHER" id="PTHR36844:SF1">
    <property type="entry name" value="PROTEASE PRSW"/>
    <property type="match status" value="1"/>
</dbReference>
<feature type="transmembrane region" description="Helical" evidence="2">
    <location>
        <begin position="67"/>
        <end position="91"/>
    </location>
</feature>
<keyword evidence="3" id="KW-0645">Protease</keyword>
<feature type="transmembrane region" description="Helical" evidence="2">
    <location>
        <begin position="196"/>
        <end position="218"/>
    </location>
</feature>
<dbReference type="GO" id="GO:0006508">
    <property type="term" value="P:proteolysis"/>
    <property type="evidence" value="ECO:0007669"/>
    <property type="project" value="UniProtKB-KW"/>
</dbReference>
<feature type="transmembrane region" description="Helical" evidence="2">
    <location>
        <begin position="130"/>
        <end position="155"/>
    </location>
</feature>
<name>A0A3N6Z5I9_9ACTN</name>
<dbReference type="EMBL" id="RQJX01000024">
    <property type="protein sequence ID" value="RQN02187.1"/>
    <property type="molecule type" value="Genomic_DNA"/>
</dbReference>
<dbReference type="InterPro" id="IPR026898">
    <property type="entry name" value="PrsW"/>
</dbReference>
<keyword evidence="2" id="KW-0472">Membrane</keyword>
<sequence length="434" mass="46936">MLYPAELRRLGDNRVRDGRRRGAASPADAARAERVTARGRRSGPSPRLALVTAYAPPVVHRPQRGRLVLVVLTWITGFVGAGAAVFFAAQAGDVPGAALAIVFALVPLPLILLMYWWLDRVEPEPLRYKWAAFVWGAVVAVAISLLLEGAAALWLEVPEDVLVAVVAPVVEELAKGLFLVLTVLRARRIIDGVLDGLIVSGLVAIGFAAVENIGYYAASYFGLGEDGNEIAGAEGATLTFVVRGLFSPFAHPLFTSAIGIAMGLAAGRRSRAARWALVVAGCVISVILHAMWNGSLVVGGPAAYVVVYLTLGALLVALGCLAVILRFRQICTLWRSLTYIGQRGWIHPAEVPFLVSFARRRQARTFARQHGGRRAEKVVEQYQALATELGFLHDQVMRGRAPRDGASRTYDLLDRMHALRPELRLPPALPPGMR</sequence>
<protein>
    <submittedName>
        <fullName evidence="3">Protease PrsW</fullName>
    </submittedName>
</protein>
<dbReference type="GO" id="GO:0008233">
    <property type="term" value="F:peptidase activity"/>
    <property type="evidence" value="ECO:0007669"/>
    <property type="project" value="UniProtKB-KW"/>
</dbReference>
<keyword evidence="3" id="KW-0378">Hydrolase</keyword>
<reference evidence="3 4" key="1">
    <citation type="submission" date="2018-11" db="EMBL/GenBank/DDBJ databases">
        <authorList>
            <person name="Li F."/>
        </authorList>
    </citation>
    <scope>NUCLEOTIDE SEQUENCE [LARGE SCALE GENOMIC DNA]</scope>
    <source>
        <strain evidence="3 4">YS17T</strain>
    </source>
</reference>
<keyword evidence="2" id="KW-1133">Transmembrane helix</keyword>
<evidence type="ECO:0000256" key="1">
    <source>
        <dbReference type="SAM" id="MobiDB-lite"/>
    </source>
</evidence>
<feature type="transmembrane region" description="Helical" evidence="2">
    <location>
        <begin position="161"/>
        <end position="184"/>
    </location>
</feature>
<evidence type="ECO:0000313" key="4">
    <source>
        <dbReference type="Proteomes" id="UP000275225"/>
    </source>
</evidence>
<feature type="transmembrane region" description="Helical" evidence="2">
    <location>
        <begin position="273"/>
        <end position="292"/>
    </location>
</feature>
<gene>
    <name evidence="3" type="ORF">EHW97_14110</name>
</gene>
<dbReference type="Proteomes" id="UP000275225">
    <property type="component" value="Unassembled WGS sequence"/>
</dbReference>
<dbReference type="AlphaFoldDB" id="A0A3N6Z5I9"/>
<evidence type="ECO:0000313" key="3">
    <source>
        <dbReference type="EMBL" id="RQN02187.1"/>
    </source>
</evidence>
<keyword evidence="2" id="KW-0812">Transmembrane</keyword>
<keyword evidence="4" id="KW-1185">Reference proteome</keyword>
<feature type="transmembrane region" description="Helical" evidence="2">
    <location>
        <begin position="249"/>
        <end position="266"/>
    </location>
</feature>
<feature type="transmembrane region" description="Helical" evidence="2">
    <location>
        <begin position="304"/>
        <end position="325"/>
    </location>
</feature>
<evidence type="ECO:0000256" key="2">
    <source>
        <dbReference type="SAM" id="Phobius"/>
    </source>
</evidence>